<evidence type="ECO:0000313" key="3">
    <source>
        <dbReference type="Proteomes" id="UP000305196"/>
    </source>
</evidence>
<name>A0A1G4EEC9_PLAVI</name>
<dbReference type="Proteomes" id="UP000305196">
    <property type="component" value="Unassembled WGS sequence"/>
</dbReference>
<evidence type="ECO:0000313" key="2">
    <source>
        <dbReference type="EMBL" id="SCA60731.1"/>
    </source>
</evidence>
<dbReference type="VEuPathDB" id="PlasmoDB:PVP01_0006720"/>
<evidence type="ECO:0000256" key="1">
    <source>
        <dbReference type="SAM" id="MobiDB-lite"/>
    </source>
</evidence>
<proteinExistence type="predicted"/>
<dbReference type="VEuPathDB" id="PlasmoDB:PVW1_100007000"/>
<dbReference type="AlphaFoldDB" id="A0A1G4EEC9"/>
<sequence>MKSSSRSKDFSKLFRNSPKELYSEKFYDAMDVNSEDLNNYNETCNEIYVNDHKDKMILICEKYLRFLDKSASWSGVSSFYDISLLLNYWIYDKLSRIYGDNNTDAINLGFGALQGKWSTYDSIIRDRSYYEKCRPDPKKVNHKDWENRKKLHDYFVDFDIIFGQGRVFNNLCEVYYKKIKEMIPVCTYFEEKCSPSGTYSCPDHYSKCKEKNLETALKELPCYHTLKAREVSNLEGDFTDQPPRPAERTQDSADGPSAKSHTHLDSVDSGIQTKVTNSVLGAAPVLLTATMLYRVPGFAGSVEAEQIV</sequence>
<gene>
    <name evidence="2" type="ORF">PVC01_000106100</name>
</gene>
<dbReference type="InterPro" id="IPR008780">
    <property type="entry name" value="Plasmodium_Vir"/>
</dbReference>
<accession>A0A1G4EEC9</accession>
<dbReference type="EMBL" id="FLYI01000455">
    <property type="protein sequence ID" value="SCA60731.1"/>
    <property type="molecule type" value="Genomic_DNA"/>
</dbReference>
<feature type="region of interest" description="Disordered" evidence="1">
    <location>
        <begin position="234"/>
        <end position="267"/>
    </location>
</feature>
<dbReference type="Pfam" id="PF05795">
    <property type="entry name" value="Plasmodium_Vir"/>
    <property type="match status" value="1"/>
</dbReference>
<dbReference type="VEuPathDB" id="PlasmoDB:PVX_102125"/>
<reference evidence="2 3" key="1">
    <citation type="submission" date="2016-07" db="EMBL/GenBank/DDBJ databases">
        <authorList>
            <consortium name="Pathogen Informatics"/>
        </authorList>
    </citation>
    <scope>NUCLEOTIDE SEQUENCE [LARGE SCALE GENOMIC DNA]</scope>
</reference>
<protein>
    <submittedName>
        <fullName evidence="2">Vir protein, putative</fullName>
    </submittedName>
</protein>
<dbReference type="VEuPathDB" id="PlasmoDB:PVPAM_110063600"/>
<organism evidence="2 3">
    <name type="scientific">Plasmodium vivax</name>
    <name type="common">malaria parasite P. vivax</name>
    <dbReference type="NCBI Taxonomy" id="5855"/>
    <lineage>
        <taxon>Eukaryota</taxon>
        <taxon>Sar</taxon>
        <taxon>Alveolata</taxon>
        <taxon>Apicomplexa</taxon>
        <taxon>Aconoidasida</taxon>
        <taxon>Haemosporida</taxon>
        <taxon>Plasmodiidae</taxon>
        <taxon>Plasmodium</taxon>
        <taxon>Plasmodium (Plasmodium)</taxon>
    </lineage>
</organism>